<accession>A0ABN9QFA4</accession>
<proteinExistence type="predicted"/>
<feature type="non-terminal residue" evidence="1">
    <location>
        <position position="265"/>
    </location>
</feature>
<dbReference type="Proteomes" id="UP001189429">
    <property type="component" value="Unassembled WGS sequence"/>
</dbReference>
<keyword evidence="2" id="KW-1185">Reference proteome</keyword>
<dbReference type="EMBL" id="CAUYUJ010002703">
    <property type="protein sequence ID" value="CAK0801994.1"/>
    <property type="molecule type" value="Genomic_DNA"/>
</dbReference>
<evidence type="ECO:0000313" key="1">
    <source>
        <dbReference type="EMBL" id="CAK0801994.1"/>
    </source>
</evidence>
<evidence type="ECO:0000313" key="2">
    <source>
        <dbReference type="Proteomes" id="UP001189429"/>
    </source>
</evidence>
<sequence>MCWVGSKPHHGPLTATFSQTFGPEALVAARPGGRLWVADSSSGTVSTTLKFQGAGGDDKVALGRLVSLGRSMLLSWTRAEGEAGDASGGDAPAAIALLDLDSISVHQQWSLAPVVDVVRWSTSHVIFAHRGALSVLLLFDTPLQLLQGILSTSGPELPSRPPLLAACLGRALELREPLGGQASARDVLDCLRPLTDAVASLDGDAAAGGGGGQGDAVGASGVDADRVAPFKQWVAELEAQEADALRGGCDPALSLALSPLANFPV</sequence>
<comment type="caution">
    <text evidence="1">The sequence shown here is derived from an EMBL/GenBank/DDBJ whole genome shotgun (WGS) entry which is preliminary data.</text>
</comment>
<reference evidence="1" key="1">
    <citation type="submission" date="2023-10" db="EMBL/GenBank/DDBJ databases">
        <authorList>
            <person name="Chen Y."/>
            <person name="Shah S."/>
            <person name="Dougan E. K."/>
            <person name="Thang M."/>
            <person name="Chan C."/>
        </authorList>
    </citation>
    <scope>NUCLEOTIDE SEQUENCE [LARGE SCALE GENOMIC DNA]</scope>
</reference>
<protein>
    <recommendedName>
        <fullName evidence="3">Anaphase-promoting complex subunit 4</fullName>
    </recommendedName>
</protein>
<evidence type="ECO:0008006" key="3">
    <source>
        <dbReference type="Google" id="ProtNLM"/>
    </source>
</evidence>
<name>A0ABN9QFA4_9DINO</name>
<gene>
    <name evidence="1" type="ORF">PCOR1329_LOCUS9652</name>
</gene>
<organism evidence="1 2">
    <name type="scientific">Prorocentrum cordatum</name>
    <dbReference type="NCBI Taxonomy" id="2364126"/>
    <lineage>
        <taxon>Eukaryota</taxon>
        <taxon>Sar</taxon>
        <taxon>Alveolata</taxon>
        <taxon>Dinophyceae</taxon>
        <taxon>Prorocentrales</taxon>
        <taxon>Prorocentraceae</taxon>
        <taxon>Prorocentrum</taxon>
    </lineage>
</organism>